<dbReference type="STRING" id="57704.SAMN04489793_5152"/>
<name>A0A1H5BHD8_TSUTY</name>
<dbReference type="EMBL" id="FNSA01000003">
    <property type="protein sequence ID" value="SED53972.1"/>
    <property type="molecule type" value="Genomic_DNA"/>
</dbReference>
<proteinExistence type="predicted"/>
<organism evidence="1 2">
    <name type="scientific">Tsukamurella tyrosinosolvens</name>
    <dbReference type="NCBI Taxonomy" id="57704"/>
    <lineage>
        <taxon>Bacteria</taxon>
        <taxon>Bacillati</taxon>
        <taxon>Actinomycetota</taxon>
        <taxon>Actinomycetes</taxon>
        <taxon>Mycobacteriales</taxon>
        <taxon>Tsukamurellaceae</taxon>
        <taxon>Tsukamurella</taxon>
    </lineage>
</organism>
<evidence type="ECO:0000313" key="1">
    <source>
        <dbReference type="EMBL" id="SED53972.1"/>
    </source>
</evidence>
<keyword evidence="2" id="KW-1185">Reference proteome</keyword>
<sequence length="54" mass="5975">MHRWPSGRRGLRSIGVVDRGGDGYVRVLPAWDRDGGFTAEVERVQALLAERGVP</sequence>
<dbReference type="Proteomes" id="UP000182241">
    <property type="component" value="Unassembled WGS sequence"/>
</dbReference>
<gene>
    <name evidence="1" type="ORF">SAMN04489793_5152</name>
</gene>
<evidence type="ECO:0000313" key="2">
    <source>
        <dbReference type="Proteomes" id="UP000182241"/>
    </source>
</evidence>
<accession>A0A1H5BHD8</accession>
<dbReference type="AlphaFoldDB" id="A0A1H5BHD8"/>
<reference evidence="2" key="1">
    <citation type="submission" date="2016-10" db="EMBL/GenBank/DDBJ databases">
        <authorList>
            <person name="Varghese N."/>
            <person name="Submissions S."/>
        </authorList>
    </citation>
    <scope>NUCLEOTIDE SEQUENCE [LARGE SCALE GENOMIC DNA]</scope>
    <source>
        <strain evidence="2">DSM 44234</strain>
    </source>
</reference>
<protein>
    <submittedName>
        <fullName evidence="1">Pilus assembly protein CpaF</fullName>
    </submittedName>
</protein>